<dbReference type="SUPFAM" id="SSF51735">
    <property type="entry name" value="NAD(P)-binding Rossmann-fold domains"/>
    <property type="match status" value="1"/>
</dbReference>
<dbReference type="PRINTS" id="PR00080">
    <property type="entry name" value="SDRFAMILY"/>
</dbReference>
<dbReference type="Pfam" id="PF00106">
    <property type="entry name" value="adh_short"/>
    <property type="match status" value="1"/>
</dbReference>
<evidence type="ECO:0000256" key="1">
    <source>
        <dbReference type="RuleBase" id="RU000363"/>
    </source>
</evidence>
<evidence type="ECO:0000313" key="3">
    <source>
        <dbReference type="Proteomes" id="UP000605099"/>
    </source>
</evidence>
<dbReference type="EMBL" id="BMLK01000023">
    <property type="protein sequence ID" value="GGN58696.1"/>
    <property type="molecule type" value="Genomic_DNA"/>
</dbReference>
<dbReference type="Gene3D" id="3.40.50.720">
    <property type="entry name" value="NAD(P)-binding Rossmann-like Domain"/>
    <property type="match status" value="1"/>
</dbReference>
<sequence>MANVAITGAGRGIALELARQHLAKGDRVYALVRNPAGSEALNDLAAGSDGKLTVHTMDVGSDESVQAGAAATGDGPIDLLYNVAGIVGEMAPQLDKVDWKDFDDAIEIMLKGPLRVLAAFLPRMSAGSKVMNFSSQLAASTWPYGGFYPYVATKAGLNRMMRSVAIDLKDRGIVVGLIHPGYVQTDMGGPDAEITPEDSANQIIALAEGWKLEDTGEFFKWNGEKHDW</sequence>
<evidence type="ECO:0000313" key="2">
    <source>
        <dbReference type="EMBL" id="GGN58696.1"/>
    </source>
</evidence>
<dbReference type="PRINTS" id="PR00081">
    <property type="entry name" value="GDHRDH"/>
</dbReference>
<proteinExistence type="inferred from homology"/>
<accession>A0ABQ2JXK7</accession>
<dbReference type="PANTHER" id="PTHR45458:SF1">
    <property type="entry name" value="SHORT CHAIN DEHYDROGENASE"/>
    <property type="match status" value="1"/>
</dbReference>
<dbReference type="RefSeq" id="WP_188822335.1">
    <property type="nucleotide sequence ID" value="NZ_BMLK01000023.1"/>
</dbReference>
<comment type="similarity">
    <text evidence="1">Belongs to the short-chain dehydrogenases/reductases (SDR) family.</text>
</comment>
<comment type="caution">
    <text evidence="2">The sequence shown here is derived from an EMBL/GenBank/DDBJ whole genome shotgun (WGS) entry which is preliminary data.</text>
</comment>
<dbReference type="Proteomes" id="UP000605099">
    <property type="component" value="Unassembled WGS sequence"/>
</dbReference>
<dbReference type="PANTHER" id="PTHR45458">
    <property type="entry name" value="SHORT-CHAIN DEHYDROGENASE/REDUCTASE SDR"/>
    <property type="match status" value="1"/>
</dbReference>
<dbReference type="InterPro" id="IPR002347">
    <property type="entry name" value="SDR_fam"/>
</dbReference>
<reference evidence="3" key="1">
    <citation type="journal article" date="2019" name="Int. J. Syst. Evol. Microbiol.">
        <title>The Global Catalogue of Microorganisms (GCM) 10K type strain sequencing project: providing services to taxonomists for standard genome sequencing and annotation.</title>
        <authorList>
            <consortium name="The Broad Institute Genomics Platform"/>
            <consortium name="The Broad Institute Genome Sequencing Center for Infectious Disease"/>
            <person name="Wu L."/>
            <person name="Ma J."/>
        </authorList>
    </citation>
    <scope>NUCLEOTIDE SEQUENCE [LARGE SCALE GENOMIC DNA]</scope>
    <source>
        <strain evidence="3">CGMCC 1.6784</strain>
    </source>
</reference>
<dbReference type="InterPro" id="IPR052184">
    <property type="entry name" value="SDR_enzymes"/>
</dbReference>
<organism evidence="2 3">
    <name type="scientific">Novosphingobium indicum</name>
    <dbReference type="NCBI Taxonomy" id="462949"/>
    <lineage>
        <taxon>Bacteria</taxon>
        <taxon>Pseudomonadati</taxon>
        <taxon>Pseudomonadota</taxon>
        <taxon>Alphaproteobacteria</taxon>
        <taxon>Sphingomonadales</taxon>
        <taxon>Sphingomonadaceae</taxon>
        <taxon>Novosphingobium</taxon>
    </lineage>
</organism>
<dbReference type="InterPro" id="IPR020904">
    <property type="entry name" value="Sc_DH/Rdtase_CS"/>
</dbReference>
<keyword evidence="3" id="KW-1185">Reference proteome</keyword>
<dbReference type="PROSITE" id="PS00061">
    <property type="entry name" value="ADH_SHORT"/>
    <property type="match status" value="1"/>
</dbReference>
<name>A0ABQ2JXK7_9SPHN</name>
<gene>
    <name evidence="2" type="ORF">GCM10011349_38460</name>
</gene>
<protein>
    <submittedName>
        <fullName evidence="2">Short-chain dehydrogenase</fullName>
    </submittedName>
</protein>
<dbReference type="InterPro" id="IPR036291">
    <property type="entry name" value="NAD(P)-bd_dom_sf"/>
</dbReference>